<evidence type="ECO:0000256" key="5">
    <source>
        <dbReference type="ARBA" id="ARBA00022683"/>
    </source>
</evidence>
<dbReference type="PANTHER" id="PTHR36203:SF5">
    <property type="entry name" value="PTS SYSTEM, EIIA COMPONENT"/>
    <property type="match status" value="1"/>
</dbReference>
<dbReference type="Gene3D" id="3.40.930.10">
    <property type="entry name" value="Mannitol-specific EII, Chain A"/>
    <property type="match status" value="1"/>
</dbReference>
<gene>
    <name evidence="8" type="ORF">F4694_002518</name>
</gene>
<reference evidence="9" key="1">
    <citation type="submission" date="2020-07" db="EMBL/GenBank/DDBJ databases">
        <authorList>
            <person name="Partida-Martinez L."/>
            <person name="Huntemann M."/>
            <person name="Clum A."/>
            <person name="Wang J."/>
            <person name="Palaniappan K."/>
            <person name="Ritter S."/>
            <person name="Chen I.-M."/>
            <person name="Stamatis D."/>
            <person name="Reddy T."/>
            <person name="O'Malley R."/>
            <person name="Daum C."/>
            <person name="Shapiro N."/>
            <person name="Ivanova N."/>
            <person name="Kyrpides N."/>
            <person name="Woyke T."/>
        </authorList>
    </citation>
    <scope>NUCLEOTIDE SEQUENCE [LARGE SCALE GENOMIC DNA]</scope>
    <source>
        <strain evidence="9">AT2.8</strain>
    </source>
</reference>
<feature type="domain" description="PTS EIIA type-2" evidence="7">
    <location>
        <begin position="2"/>
        <end position="143"/>
    </location>
</feature>
<name>A0A852TAG6_9BACI</name>
<dbReference type="SUPFAM" id="SSF55804">
    <property type="entry name" value="Phoshotransferase/anion transport protein"/>
    <property type="match status" value="1"/>
</dbReference>
<protein>
    <submittedName>
        <fullName evidence="8">Mannitol/fructose-specific phosphotransferase system IIA component (Ntr-type)</fullName>
    </submittedName>
</protein>
<evidence type="ECO:0000256" key="2">
    <source>
        <dbReference type="ARBA" id="ARBA00022448"/>
    </source>
</evidence>
<comment type="subcellular location">
    <subcellularLocation>
        <location evidence="1">Cytoplasm</location>
    </subcellularLocation>
</comment>
<dbReference type="PROSITE" id="PS51094">
    <property type="entry name" value="PTS_EIIA_TYPE_2"/>
    <property type="match status" value="1"/>
</dbReference>
<dbReference type="EMBL" id="JACCBX010000005">
    <property type="protein sequence ID" value="NYE05743.1"/>
    <property type="molecule type" value="Genomic_DNA"/>
</dbReference>
<dbReference type="InterPro" id="IPR016152">
    <property type="entry name" value="PTrfase/Anion_transptr"/>
</dbReference>
<keyword evidence="5" id="KW-0598">Phosphotransferase system</keyword>
<accession>A0A852TAG6</accession>
<evidence type="ECO:0000256" key="1">
    <source>
        <dbReference type="ARBA" id="ARBA00004496"/>
    </source>
</evidence>
<dbReference type="GO" id="GO:0005737">
    <property type="term" value="C:cytoplasm"/>
    <property type="evidence" value="ECO:0007669"/>
    <property type="project" value="UniProtKB-SubCell"/>
</dbReference>
<dbReference type="GO" id="GO:0016301">
    <property type="term" value="F:kinase activity"/>
    <property type="evidence" value="ECO:0007669"/>
    <property type="project" value="UniProtKB-KW"/>
</dbReference>
<evidence type="ECO:0000256" key="6">
    <source>
        <dbReference type="ARBA" id="ARBA00022777"/>
    </source>
</evidence>
<evidence type="ECO:0000256" key="3">
    <source>
        <dbReference type="ARBA" id="ARBA00022490"/>
    </source>
</evidence>
<reference evidence="9" key="2">
    <citation type="submission" date="2020-08" db="EMBL/GenBank/DDBJ databases">
        <title>The Agave Microbiome: Exploring the role of microbial communities in plant adaptations to desert environments.</title>
        <authorList>
            <person name="Partida-Martinez L.P."/>
        </authorList>
    </citation>
    <scope>NUCLEOTIDE SEQUENCE [LARGE SCALE GENOMIC DNA]</scope>
    <source>
        <strain evidence="9">AT2.8</strain>
    </source>
</reference>
<comment type="caution">
    <text evidence="8">The sequence shown here is derived from an EMBL/GenBank/DDBJ whole genome shotgun (WGS) entry which is preliminary data.</text>
</comment>
<dbReference type="AlphaFoldDB" id="A0A852TAG6"/>
<dbReference type="Proteomes" id="UP000548423">
    <property type="component" value="Unassembled WGS sequence"/>
</dbReference>
<keyword evidence="2" id="KW-0813">Transport</keyword>
<dbReference type="InterPro" id="IPR002178">
    <property type="entry name" value="PTS_EIIA_type-2_dom"/>
</dbReference>
<dbReference type="Pfam" id="PF00359">
    <property type="entry name" value="PTS_EIIA_2"/>
    <property type="match status" value="1"/>
</dbReference>
<dbReference type="InterPro" id="IPR051351">
    <property type="entry name" value="Ascorbate-PTS_EIIA_comp"/>
</dbReference>
<keyword evidence="3" id="KW-0963">Cytoplasm</keyword>
<sequence>MLALTEKVISLDVEATTPEEAIRIAGALLVADNKVEERYVEAMVKGLKDVGPYIVIAPLIAVPHARPEQGVIQQGVSIVRLKNPVVFGHPTNDPVQIVCALCGTDSTTHIGMLQSLAAILGNKEKLKTILTTDSKEEIISITK</sequence>
<dbReference type="CDD" id="cd00211">
    <property type="entry name" value="PTS_IIA_fru"/>
    <property type="match status" value="1"/>
</dbReference>
<evidence type="ECO:0000259" key="7">
    <source>
        <dbReference type="PROSITE" id="PS51094"/>
    </source>
</evidence>
<evidence type="ECO:0000313" key="8">
    <source>
        <dbReference type="EMBL" id="NYE05743.1"/>
    </source>
</evidence>
<keyword evidence="6" id="KW-0418">Kinase</keyword>
<evidence type="ECO:0000256" key="4">
    <source>
        <dbReference type="ARBA" id="ARBA00022679"/>
    </source>
</evidence>
<dbReference type="PANTHER" id="PTHR36203">
    <property type="entry name" value="ASCORBATE-SPECIFIC PTS SYSTEM EIIA COMPONENT"/>
    <property type="match status" value="1"/>
</dbReference>
<evidence type="ECO:0000313" key="9">
    <source>
        <dbReference type="Proteomes" id="UP000548423"/>
    </source>
</evidence>
<dbReference type="GO" id="GO:0009401">
    <property type="term" value="P:phosphoenolpyruvate-dependent sugar phosphotransferase system"/>
    <property type="evidence" value="ECO:0007669"/>
    <property type="project" value="UniProtKB-KW"/>
</dbReference>
<keyword evidence="4" id="KW-0808">Transferase</keyword>
<organism evidence="8 9">
    <name type="scientific">Neobacillus niacini</name>
    <dbReference type="NCBI Taxonomy" id="86668"/>
    <lineage>
        <taxon>Bacteria</taxon>
        <taxon>Bacillati</taxon>
        <taxon>Bacillota</taxon>
        <taxon>Bacilli</taxon>
        <taxon>Bacillales</taxon>
        <taxon>Bacillaceae</taxon>
        <taxon>Neobacillus</taxon>
    </lineage>
</organism>
<proteinExistence type="predicted"/>
<dbReference type="PROSITE" id="PS00372">
    <property type="entry name" value="PTS_EIIA_TYPE_2_HIS"/>
    <property type="match status" value="1"/>
</dbReference>